<reference evidence="15" key="1">
    <citation type="submission" date="2025-08" db="UniProtKB">
        <authorList>
            <consortium name="RefSeq"/>
        </authorList>
    </citation>
    <scope>IDENTIFICATION</scope>
    <source>
        <tissue evidence="15">Whole organism</tissue>
    </source>
</reference>
<feature type="region of interest" description="Disordered" evidence="12">
    <location>
        <begin position="800"/>
        <end position="860"/>
    </location>
</feature>
<dbReference type="GO" id="GO:0140297">
    <property type="term" value="F:DNA-binding transcription factor binding"/>
    <property type="evidence" value="ECO:0007669"/>
    <property type="project" value="UniProtKB-ARBA"/>
</dbReference>
<feature type="region of interest" description="Disordered" evidence="12">
    <location>
        <begin position="955"/>
        <end position="979"/>
    </location>
</feature>
<feature type="compositionally biased region" description="Basic and acidic residues" evidence="12">
    <location>
        <begin position="354"/>
        <end position="372"/>
    </location>
</feature>
<evidence type="ECO:0000256" key="5">
    <source>
        <dbReference type="ARBA" id="ARBA00022771"/>
    </source>
</evidence>
<keyword evidence="14" id="KW-1185">Reference proteome</keyword>
<evidence type="ECO:0000256" key="4">
    <source>
        <dbReference type="ARBA" id="ARBA00022737"/>
    </source>
</evidence>
<gene>
    <name evidence="15" type="primary">LOC108667672</name>
</gene>
<evidence type="ECO:0000313" key="14">
    <source>
        <dbReference type="Proteomes" id="UP000694843"/>
    </source>
</evidence>
<dbReference type="Gene3D" id="3.30.160.60">
    <property type="entry name" value="Classic Zinc Finger"/>
    <property type="match status" value="5"/>
</dbReference>
<dbReference type="SMART" id="SM00355">
    <property type="entry name" value="ZnF_C2H2"/>
    <property type="match status" value="5"/>
</dbReference>
<dbReference type="Proteomes" id="UP000694843">
    <property type="component" value="Unplaced"/>
</dbReference>
<keyword evidence="8" id="KW-0238">DNA-binding</keyword>
<dbReference type="GO" id="GO:0000978">
    <property type="term" value="F:RNA polymerase II cis-regulatory region sequence-specific DNA binding"/>
    <property type="evidence" value="ECO:0007669"/>
    <property type="project" value="TreeGrafter"/>
</dbReference>
<keyword evidence="9" id="KW-0804">Transcription</keyword>
<name>A0A8B7N8N9_HYAAZ</name>
<dbReference type="KEGG" id="hazt:108667672"/>
<dbReference type="PANTHER" id="PTHR45718:SF4">
    <property type="entry name" value="TRANSCRIPTIONAL ACTIVATOR CUBITUS INTERRUPTUS"/>
    <property type="match status" value="1"/>
</dbReference>
<dbReference type="CTD" id="12679"/>
<feature type="region of interest" description="Disordered" evidence="12">
    <location>
        <begin position="1085"/>
        <end position="1123"/>
    </location>
</feature>
<feature type="compositionally biased region" description="Polar residues" evidence="12">
    <location>
        <begin position="1188"/>
        <end position="1197"/>
    </location>
</feature>
<sequence length="1563" mass="167848">MELYVGHRPWLCEEPTLTSSLQDRKVSAVPSAMPLGLGSAFATLPPPPPLPELRLHHHDTSRYLWDAPRLLPHHPHPAAGLVGVSSAPSLDLPLLGGSGGRLGASPLGASPLGASPLGSSPLGTSALGATTLGVSSLALSGDPHHPYRITPYMEHLYHSLHTSPQTSLRGLSPLEARVGSDYLGMSGLAATRLSDSHLVPSTLTSADLSFSIDGSRLASPRPSLRQSRKRALSSSPYSDSFDLNSMIRFSPNSLVSIMNASRTSSASGSYGHLSAGAISPSLGVHPSVGAATTHLQQLQAHLMRGASLPSSPFLAPSPLLQHSPSSLTPHQSLFLPHQQLQPSSLASTVAQSKTESEKKDSSSRHGDEEKNGISKNNSKDTNGLMSNGGSNGPPVSRAGGQAINGGQSAAAMAAAAADDDGLKEEPPDFIETHCHWKDCNKEFNTPDELVKHINSDHIHANKKSFVCRWKECSRTEKPFKAQYMLVVHMRRHTGEKPHKCTFEGCFKAYSRLENLKTHLRSHTGEKPYMCEFPGCTKAFSNASDRAKHQNRTHSNEKPYVCKAPGCTKRYTDPSSLRKHVKTVHGAEFYASKKHKGNDHPNGSAGGPGGGSGGGKDVGQPDGSPHSDNGKAGSMSSPSVKSEEATSPGDQHSPENIVGGVTPMDQSRLDIPLGDGTLSSGGRYESRLGIDGWDVPEDDLDSSIDIPVGLGGSMNGGNGLSVGVAVHDRATRYRPMKGRMQAKGFVNMLPNMPGIPRRLNGMNADVDFGQRLPDPKMASVANMQQNRKNTVDFRSGQTVVNNRRDSSSTVSTGYFSMQSPNSRRASELSQTSCLSGRQGVMSSPYDHISIGSSRRSSENSNYNFSSMGPQMFRPNQRGMCGNEIYNTSNLVVQTQNMSLSQDNLSDSQNWNTTMGPTMGNSMSAGMAASNVPDGSQFGYPGPMGPVCYGNISRDMSTRRASDPVKPVDRPARGNGRLQRTNSYTNFSHASVMRPINHSHPNQGLQLDQVGDDEPIENKLILPDDMVNYLNQKEKDSKLSLKTEECDANGVTGSVAVGCTAMPSPAYSNQPVNSPAYSNQNMNSPAYNGTAINSPAYTNQPVNSPAYSQTPSTPQAYPSIASPTTPYQYGATHNLGYSAAPSPALPQHPNFPGQNLGSPAAGAQAHYNTPMPSPAPSAATYTPAPPAYAQGQNGTQAQNFMPPHPMHPNQQSFTAFNHQQAMVHQQMFNQMISHQQQMMHHHQQRYSTSSYNMGVSGYPQHVCGHFGSMHSPPAALQMPCPSCQGRGVNDLSYTQNNGNWQNNGMSVNSNYQHTYNHMNGVYNHNYNYMNYNGVHNMGQNLTNCGQPPRDIQCGDVSQSSQPKSKPKSPNNVANVTSGAAKPCVPSGKPKSQKDHSNERLSNCTNNVATSSPDDRKLECPVQVDQIAKTQAEVILPNGTDSASDSKNNYMKQDTYQRTLEYVQQCQSWNTTVIKEEVSSTTDQKPSVTTNDAPSGYVLPTASVTMAPDASATFSSSTVVAPVYDTDNFLTPLPASIVDTPNMVLNNLTSSLNSLQQENKFLQMLQ</sequence>
<dbReference type="PROSITE" id="PS00028">
    <property type="entry name" value="ZINC_FINGER_C2H2_1"/>
    <property type="match status" value="4"/>
</dbReference>
<dbReference type="FunFam" id="3.30.160.60:FF:000036">
    <property type="entry name" value="GLI family zinc finger 3"/>
    <property type="match status" value="1"/>
</dbReference>
<dbReference type="Pfam" id="PF23561">
    <property type="entry name" value="zf-C2H2_15"/>
    <property type="match status" value="1"/>
</dbReference>
<comment type="subcellular location">
    <subcellularLocation>
        <location evidence="1">Nucleus</location>
    </subcellularLocation>
</comment>
<keyword evidence="6" id="KW-0862">Zinc</keyword>
<dbReference type="FunFam" id="3.30.160.60:FF:000048">
    <property type="entry name" value="GLI family zinc finger 3"/>
    <property type="match status" value="1"/>
</dbReference>
<dbReference type="RefSeq" id="XP_018010206.1">
    <property type="nucleotide sequence ID" value="XM_018154717.2"/>
</dbReference>
<evidence type="ECO:0000313" key="15">
    <source>
        <dbReference type="RefSeq" id="XP_018010206.1"/>
    </source>
</evidence>
<dbReference type="GO" id="GO:0000122">
    <property type="term" value="P:negative regulation of transcription by RNA polymerase II"/>
    <property type="evidence" value="ECO:0007669"/>
    <property type="project" value="UniProtKB-ARBA"/>
</dbReference>
<proteinExistence type="inferred from homology"/>
<dbReference type="GO" id="GO:0008270">
    <property type="term" value="F:zinc ion binding"/>
    <property type="evidence" value="ECO:0007669"/>
    <property type="project" value="UniProtKB-KW"/>
</dbReference>
<feature type="domain" description="C2H2-type" evidence="13">
    <location>
        <begin position="432"/>
        <end position="464"/>
    </location>
</feature>
<feature type="compositionally biased region" description="Basic and acidic residues" evidence="12">
    <location>
        <begin position="955"/>
        <end position="970"/>
    </location>
</feature>
<dbReference type="PROSITE" id="PS50157">
    <property type="entry name" value="ZINC_FINGER_C2H2_2"/>
    <property type="match status" value="5"/>
</dbReference>
<dbReference type="InterPro" id="IPR043359">
    <property type="entry name" value="GLI-like"/>
</dbReference>
<keyword evidence="3" id="KW-0479">Metal-binding</keyword>
<feature type="compositionally biased region" description="Polar residues" evidence="12">
    <location>
        <begin position="1397"/>
        <end position="1409"/>
    </location>
</feature>
<evidence type="ECO:0000256" key="9">
    <source>
        <dbReference type="ARBA" id="ARBA00023163"/>
    </source>
</evidence>
<feature type="compositionally biased region" description="Polar residues" evidence="12">
    <location>
        <begin position="340"/>
        <end position="351"/>
    </location>
</feature>
<evidence type="ECO:0000256" key="3">
    <source>
        <dbReference type="ARBA" id="ARBA00022723"/>
    </source>
</evidence>
<dbReference type="FunFam" id="3.30.160.60:FF:000031">
    <property type="entry name" value="GLI family zinc finger 3"/>
    <property type="match status" value="1"/>
</dbReference>
<keyword evidence="7" id="KW-0805">Transcription regulation</keyword>
<feature type="compositionally biased region" description="Low complexity" evidence="12">
    <location>
        <begin position="848"/>
        <end position="860"/>
    </location>
</feature>
<dbReference type="GeneID" id="108667672"/>
<feature type="compositionally biased region" description="Low complexity" evidence="12">
    <location>
        <begin position="1355"/>
        <end position="1367"/>
    </location>
</feature>
<evidence type="ECO:0000256" key="2">
    <source>
        <dbReference type="ARBA" id="ARBA00010831"/>
    </source>
</evidence>
<evidence type="ECO:0000256" key="7">
    <source>
        <dbReference type="ARBA" id="ARBA00023015"/>
    </source>
</evidence>
<feature type="domain" description="C2H2-type" evidence="13">
    <location>
        <begin position="528"/>
        <end position="558"/>
    </location>
</feature>
<feature type="compositionally biased region" description="Gly residues" evidence="12">
    <location>
        <begin position="603"/>
        <end position="616"/>
    </location>
</feature>
<feature type="domain" description="C2H2-type" evidence="13">
    <location>
        <begin position="559"/>
        <end position="589"/>
    </location>
</feature>
<feature type="region of interest" description="Disordered" evidence="12">
    <location>
        <begin position="217"/>
        <end position="237"/>
    </location>
</feature>
<organism evidence="14 15">
    <name type="scientific">Hyalella azteca</name>
    <name type="common">Amphipod</name>
    <dbReference type="NCBI Taxonomy" id="294128"/>
    <lineage>
        <taxon>Eukaryota</taxon>
        <taxon>Metazoa</taxon>
        <taxon>Ecdysozoa</taxon>
        <taxon>Arthropoda</taxon>
        <taxon>Crustacea</taxon>
        <taxon>Multicrustacea</taxon>
        <taxon>Malacostraca</taxon>
        <taxon>Eumalacostraca</taxon>
        <taxon>Peracarida</taxon>
        <taxon>Amphipoda</taxon>
        <taxon>Senticaudata</taxon>
        <taxon>Talitrida</taxon>
        <taxon>Talitroidea</taxon>
        <taxon>Hyalellidae</taxon>
        <taxon>Hyalella</taxon>
    </lineage>
</organism>
<dbReference type="FunFam" id="3.30.160.60:FF:000019">
    <property type="entry name" value="GLI family zinc finger 3"/>
    <property type="match status" value="1"/>
</dbReference>
<evidence type="ECO:0000256" key="8">
    <source>
        <dbReference type="ARBA" id="ARBA00023125"/>
    </source>
</evidence>
<dbReference type="GO" id="GO:0005634">
    <property type="term" value="C:nucleus"/>
    <property type="evidence" value="ECO:0007669"/>
    <property type="project" value="UniProtKB-SubCell"/>
</dbReference>
<dbReference type="Pfam" id="PF00096">
    <property type="entry name" value="zf-C2H2"/>
    <property type="match status" value="2"/>
</dbReference>
<evidence type="ECO:0000259" key="13">
    <source>
        <dbReference type="PROSITE" id="PS50157"/>
    </source>
</evidence>
<accession>A0A8B7N8N9</accession>
<protein>
    <submittedName>
        <fullName evidence="15">Transcriptional activator cubitus interruptus</fullName>
    </submittedName>
</protein>
<comment type="similarity">
    <text evidence="2">Belongs to the GLI C2H2-type zinc-finger protein family.</text>
</comment>
<evidence type="ECO:0000256" key="6">
    <source>
        <dbReference type="ARBA" id="ARBA00022833"/>
    </source>
</evidence>
<evidence type="ECO:0000256" key="11">
    <source>
        <dbReference type="PROSITE-ProRule" id="PRU00042"/>
    </source>
</evidence>
<feature type="region of interest" description="Disordered" evidence="12">
    <location>
        <begin position="1339"/>
        <end position="1415"/>
    </location>
</feature>
<evidence type="ECO:0000256" key="10">
    <source>
        <dbReference type="ARBA" id="ARBA00023242"/>
    </source>
</evidence>
<dbReference type="FunFam" id="3.30.160.60:FF:000068">
    <property type="entry name" value="GLI family zinc finger 3"/>
    <property type="match status" value="1"/>
</dbReference>
<feature type="compositionally biased region" description="Polar residues" evidence="12">
    <location>
        <begin position="373"/>
        <end position="388"/>
    </location>
</feature>
<keyword evidence="5 11" id="KW-0863">Zinc-finger</keyword>
<evidence type="ECO:0000256" key="12">
    <source>
        <dbReference type="SAM" id="MobiDB-lite"/>
    </source>
</evidence>
<dbReference type="InterPro" id="IPR056436">
    <property type="entry name" value="Znf-C2H2_ZIC1-5/GLI1-3-like"/>
</dbReference>
<dbReference type="SUPFAM" id="SSF57667">
    <property type="entry name" value="beta-beta-alpha zinc fingers"/>
    <property type="match status" value="3"/>
</dbReference>
<feature type="compositionally biased region" description="Polar residues" evidence="12">
    <location>
        <begin position="800"/>
        <end position="834"/>
    </location>
</feature>
<feature type="region of interest" description="Disordered" evidence="12">
    <location>
        <begin position="1136"/>
        <end position="1209"/>
    </location>
</feature>
<feature type="region of interest" description="Disordered" evidence="12">
    <location>
        <begin position="340"/>
        <end position="427"/>
    </location>
</feature>
<feature type="region of interest" description="Disordered" evidence="12">
    <location>
        <begin position="589"/>
        <end position="683"/>
    </location>
</feature>
<evidence type="ECO:0000256" key="1">
    <source>
        <dbReference type="ARBA" id="ARBA00004123"/>
    </source>
</evidence>
<dbReference type="InterPro" id="IPR013087">
    <property type="entry name" value="Znf_C2H2_type"/>
</dbReference>
<feature type="domain" description="C2H2-type" evidence="13">
    <location>
        <begin position="498"/>
        <end position="527"/>
    </location>
</feature>
<keyword evidence="10" id="KW-0539">Nucleus</keyword>
<keyword evidence="4" id="KW-0677">Repeat</keyword>
<dbReference type="GO" id="GO:0000981">
    <property type="term" value="F:DNA-binding transcription factor activity, RNA polymerase II-specific"/>
    <property type="evidence" value="ECO:0007669"/>
    <property type="project" value="TreeGrafter"/>
</dbReference>
<dbReference type="OrthoDB" id="3214149at2759"/>
<dbReference type="InterPro" id="IPR036236">
    <property type="entry name" value="Znf_C2H2_sf"/>
</dbReference>
<feature type="domain" description="C2H2-type" evidence="13">
    <location>
        <begin position="470"/>
        <end position="497"/>
    </location>
</feature>
<dbReference type="PANTHER" id="PTHR45718">
    <property type="entry name" value="TRANSCRIPTIONAL ACTIVATOR CUBITUS INTERRUPTUS"/>
    <property type="match status" value="1"/>
</dbReference>